<evidence type="ECO:0000256" key="6">
    <source>
        <dbReference type="ARBA" id="ARBA00023002"/>
    </source>
</evidence>
<dbReference type="SUPFAM" id="SSF55469">
    <property type="entry name" value="FMN-dependent nitroreductase-like"/>
    <property type="match status" value="1"/>
</dbReference>
<dbReference type="RefSeq" id="WP_341424896.1">
    <property type="nucleotide sequence ID" value="NZ_JBBUTG010000003.1"/>
</dbReference>
<gene>
    <name evidence="10" type="ORF">AACH06_06815</name>
</gene>
<organism evidence="10 11">
    <name type="scientific">Ideonella lacteola</name>
    <dbReference type="NCBI Taxonomy" id="2984193"/>
    <lineage>
        <taxon>Bacteria</taxon>
        <taxon>Pseudomonadati</taxon>
        <taxon>Pseudomonadota</taxon>
        <taxon>Betaproteobacteria</taxon>
        <taxon>Burkholderiales</taxon>
        <taxon>Sphaerotilaceae</taxon>
        <taxon>Ideonella</taxon>
    </lineage>
</organism>
<keyword evidence="7 8" id="KW-0520">NAD</keyword>
<keyword evidence="11" id="KW-1185">Reference proteome</keyword>
<dbReference type="EMBL" id="JBBUTG010000003">
    <property type="protein sequence ID" value="MEK8030534.1"/>
    <property type="molecule type" value="Genomic_DNA"/>
</dbReference>
<dbReference type="InterPro" id="IPR000415">
    <property type="entry name" value="Nitroreductase-like"/>
</dbReference>
<reference evidence="10 11" key="1">
    <citation type="submission" date="2024-04" db="EMBL/GenBank/DDBJ databases">
        <title>Novel species of the genus Ideonella isolated from streams.</title>
        <authorList>
            <person name="Lu H."/>
        </authorList>
    </citation>
    <scope>NUCLEOTIDE SEQUENCE [LARGE SCALE GENOMIC DNA]</scope>
    <source>
        <strain evidence="10 11">DXS29W</strain>
    </source>
</reference>
<dbReference type="InterPro" id="IPR026021">
    <property type="entry name" value="YdjA-like"/>
</dbReference>
<evidence type="ECO:0000313" key="10">
    <source>
        <dbReference type="EMBL" id="MEK8030534.1"/>
    </source>
</evidence>
<keyword evidence="4 8" id="KW-0288">FMN</keyword>
<comment type="caution">
    <text evidence="10">The sequence shown here is derived from an EMBL/GenBank/DDBJ whole genome shotgun (WGS) entry which is preliminary data.</text>
</comment>
<evidence type="ECO:0000256" key="4">
    <source>
        <dbReference type="ARBA" id="ARBA00022643"/>
    </source>
</evidence>
<evidence type="ECO:0000256" key="1">
    <source>
        <dbReference type="ARBA" id="ARBA00001917"/>
    </source>
</evidence>
<dbReference type="PIRSF" id="PIRSF000232">
    <property type="entry name" value="YdjA"/>
    <property type="match status" value="1"/>
</dbReference>
<protein>
    <recommendedName>
        <fullName evidence="8">Putative NAD(P)H nitroreductase</fullName>
        <ecNumber evidence="8">1.-.-.-</ecNumber>
    </recommendedName>
</protein>
<dbReference type="EC" id="1.-.-.-" evidence="8"/>
<keyword evidence="5 8" id="KW-0521">NADP</keyword>
<dbReference type="Proteomes" id="UP001371218">
    <property type="component" value="Unassembled WGS sequence"/>
</dbReference>
<comment type="similarity">
    <text evidence="2 8">Belongs to the nitroreductase family.</text>
</comment>
<dbReference type="PANTHER" id="PTHR43821">
    <property type="entry name" value="NAD(P)H NITROREDUCTASE YDJA-RELATED"/>
    <property type="match status" value="1"/>
</dbReference>
<evidence type="ECO:0000313" key="11">
    <source>
        <dbReference type="Proteomes" id="UP001371218"/>
    </source>
</evidence>
<dbReference type="CDD" id="cd02135">
    <property type="entry name" value="YdjA-like"/>
    <property type="match status" value="1"/>
</dbReference>
<evidence type="ECO:0000256" key="2">
    <source>
        <dbReference type="ARBA" id="ARBA00007118"/>
    </source>
</evidence>
<dbReference type="Gene3D" id="3.40.109.10">
    <property type="entry name" value="NADH Oxidase"/>
    <property type="match status" value="1"/>
</dbReference>
<evidence type="ECO:0000256" key="3">
    <source>
        <dbReference type="ARBA" id="ARBA00022630"/>
    </source>
</evidence>
<dbReference type="InterPro" id="IPR029479">
    <property type="entry name" value="Nitroreductase"/>
</dbReference>
<dbReference type="Pfam" id="PF00881">
    <property type="entry name" value="Nitroreductase"/>
    <property type="match status" value="1"/>
</dbReference>
<comment type="cofactor">
    <cofactor evidence="1 8">
        <name>FMN</name>
        <dbReference type="ChEBI" id="CHEBI:58210"/>
    </cofactor>
</comment>
<keyword evidence="6 8" id="KW-0560">Oxidoreductase</keyword>
<name>A0ABU9BKP1_9BURK</name>
<accession>A0ABU9BKP1</accession>
<evidence type="ECO:0000256" key="8">
    <source>
        <dbReference type="PIRNR" id="PIRNR000232"/>
    </source>
</evidence>
<sequence length="206" mass="22013">MSSAPSSSPIPPDESASCVRAVDGVLHRRQHVGPKHLGDPAPDEATLRELFAAAAAAPDHGRLRPWRFLVLGPAARERLAQAFADALIERDPAATAEQQADARAKAFRGPVLIVAIADLRAEEPDVPEFERLVSLGAGIQNLLLAATARGYASGLSSGRAMRSRALRDALALAEGEHAVCFITLGTALREKPPRPRPAVDEFVRWI</sequence>
<evidence type="ECO:0000256" key="7">
    <source>
        <dbReference type="ARBA" id="ARBA00023027"/>
    </source>
</evidence>
<feature type="domain" description="Nitroreductase" evidence="9">
    <location>
        <begin position="39"/>
        <end position="185"/>
    </location>
</feature>
<dbReference type="PANTHER" id="PTHR43821:SF1">
    <property type="entry name" value="NAD(P)H NITROREDUCTASE YDJA-RELATED"/>
    <property type="match status" value="1"/>
</dbReference>
<keyword evidence="3 8" id="KW-0285">Flavoprotein</keyword>
<proteinExistence type="inferred from homology"/>
<evidence type="ECO:0000256" key="5">
    <source>
        <dbReference type="ARBA" id="ARBA00022857"/>
    </source>
</evidence>
<dbReference type="InterPro" id="IPR052530">
    <property type="entry name" value="NAD(P)H_nitroreductase"/>
</dbReference>
<evidence type="ECO:0000259" key="9">
    <source>
        <dbReference type="Pfam" id="PF00881"/>
    </source>
</evidence>